<evidence type="ECO:0000256" key="2">
    <source>
        <dbReference type="ARBA" id="ARBA00022448"/>
    </source>
</evidence>
<keyword evidence="5 8" id="KW-0676">Redox-active center</keyword>
<keyword evidence="3" id="KW-0249">Electron transport</keyword>
<proteinExistence type="inferred from homology"/>
<dbReference type="PROSITE" id="PS51352">
    <property type="entry name" value="THIOREDOXIN_2"/>
    <property type="match status" value="1"/>
</dbReference>
<evidence type="ECO:0000256" key="1">
    <source>
        <dbReference type="ARBA" id="ARBA00003318"/>
    </source>
</evidence>
<dbReference type="RefSeq" id="XP_004335509.1">
    <property type="nucleotide sequence ID" value="XM_004335461.1"/>
</dbReference>
<dbReference type="NCBIfam" id="TIGR01068">
    <property type="entry name" value="thioredoxin"/>
    <property type="match status" value="1"/>
</dbReference>
<dbReference type="GO" id="GO:0015035">
    <property type="term" value="F:protein-disulfide reductase activity"/>
    <property type="evidence" value="ECO:0007669"/>
    <property type="project" value="InterPro"/>
</dbReference>
<keyword evidence="4 8" id="KW-1015">Disulfide bond</keyword>
<dbReference type="PANTHER" id="PTHR46115">
    <property type="entry name" value="THIOREDOXIN-LIKE PROTEIN 1"/>
    <property type="match status" value="1"/>
</dbReference>
<dbReference type="InterPro" id="IPR005746">
    <property type="entry name" value="Thioredoxin"/>
</dbReference>
<accession>L8GMP8</accession>
<dbReference type="Gene3D" id="3.40.30.10">
    <property type="entry name" value="Glutaredoxin"/>
    <property type="match status" value="1"/>
</dbReference>
<dbReference type="Pfam" id="PF00085">
    <property type="entry name" value="Thioredoxin"/>
    <property type="match status" value="1"/>
</dbReference>
<dbReference type="AlphaFoldDB" id="L8GMP8"/>
<evidence type="ECO:0000256" key="8">
    <source>
        <dbReference type="PIRSR" id="PIRSR000077-4"/>
    </source>
</evidence>
<dbReference type="InterPro" id="IPR017937">
    <property type="entry name" value="Thioredoxin_CS"/>
</dbReference>
<evidence type="ECO:0000259" key="9">
    <source>
        <dbReference type="PROSITE" id="PS51352"/>
    </source>
</evidence>
<dbReference type="EMBL" id="KB008093">
    <property type="protein sequence ID" value="ELR13496.1"/>
    <property type="molecule type" value="Genomic_DNA"/>
</dbReference>
<evidence type="ECO:0000256" key="6">
    <source>
        <dbReference type="PIRNR" id="PIRNR000077"/>
    </source>
</evidence>
<dbReference type="SUPFAM" id="SSF52833">
    <property type="entry name" value="Thioredoxin-like"/>
    <property type="match status" value="1"/>
</dbReference>
<evidence type="ECO:0000256" key="4">
    <source>
        <dbReference type="ARBA" id="ARBA00023157"/>
    </source>
</evidence>
<evidence type="ECO:0000256" key="5">
    <source>
        <dbReference type="ARBA" id="ARBA00023284"/>
    </source>
</evidence>
<reference evidence="10 11" key="1">
    <citation type="journal article" date="2013" name="Genome Biol.">
        <title>Genome of Acanthamoeba castellanii highlights extensive lateral gene transfer and early evolution of tyrosine kinase signaling.</title>
        <authorList>
            <person name="Clarke M."/>
            <person name="Lohan A.J."/>
            <person name="Liu B."/>
            <person name="Lagkouvardos I."/>
            <person name="Roy S."/>
            <person name="Zafar N."/>
            <person name="Bertelli C."/>
            <person name="Schilde C."/>
            <person name="Kianianmomeni A."/>
            <person name="Burglin T.R."/>
            <person name="Frech C."/>
            <person name="Turcotte B."/>
            <person name="Kopec K.O."/>
            <person name="Synnott J.M."/>
            <person name="Choo C."/>
            <person name="Paponov I."/>
            <person name="Finkler A."/>
            <person name="Soon Heng Tan C."/>
            <person name="Hutchins A.P."/>
            <person name="Weinmeier T."/>
            <person name="Rattei T."/>
            <person name="Chu J.S."/>
            <person name="Gimenez G."/>
            <person name="Irimia M."/>
            <person name="Rigden D.J."/>
            <person name="Fitzpatrick D.A."/>
            <person name="Lorenzo-Morales J."/>
            <person name="Bateman A."/>
            <person name="Chiu C.H."/>
            <person name="Tang P."/>
            <person name="Hegemann P."/>
            <person name="Fromm H."/>
            <person name="Raoult D."/>
            <person name="Greub G."/>
            <person name="Miranda-Saavedra D."/>
            <person name="Chen N."/>
            <person name="Nash P."/>
            <person name="Ginger M.L."/>
            <person name="Horn M."/>
            <person name="Schaap P."/>
            <person name="Caler L."/>
            <person name="Loftus B."/>
        </authorList>
    </citation>
    <scope>NUCLEOTIDE SEQUENCE [LARGE SCALE GENOMIC DNA]</scope>
    <source>
        <strain evidence="10 11">Neff</strain>
    </source>
</reference>
<feature type="active site" description="Nucleophile" evidence="7">
    <location>
        <position position="35"/>
    </location>
</feature>
<gene>
    <name evidence="10" type="ORF">ACA1_246790</name>
</gene>
<feature type="domain" description="Thioredoxin" evidence="9">
    <location>
        <begin position="1"/>
        <end position="105"/>
    </location>
</feature>
<dbReference type="OrthoDB" id="25146at2759"/>
<protein>
    <recommendedName>
        <fullName evidence="6">Thioredoxin</fullName>
    </recommendedName>
</protein>
<dbReference type="Proteomes" id="UP000011083">
    <property type="component" value="Unassembled WGS sequence"/>
</dbReference>
<dbReference type="STRING" id="1257118.L8GMP8"/>
<feature type="site" description="Contributes to redox potential value" evidence="7">
    <location>
        <position position="33"/>
    </location>
</feature>
<evidence type="ECO:0000256" key="7">
    <source>
        <dbReference type="PIRSR" id="PIRSR000077-1"/>
    </source>
</evidence>
<evidence type="ECO:0000256" key="3">
    <source>
        <dbReference type="ARBA" id="ARBA00022982"/>
    </source>
</evidence>
<dbReference type="FunFam" id="3.40.30.10:FF:000104">
    <property type="entry name" value="Thioredoxin"/>
    <property type="match status" value="1"/>
</dbReference>
<dbReference type="InterPro" id="IPR036249">
    <property type="entry name" value="Thioredoxin-like_sf"/>
</dbReference>
<keyword evidence="11" id="KW-1185">Reference proteome</keyword>
<feature type="disulfide bond" description="Redox-active" evidence="8">
    <location>
        <begin position="32"/>
        <end position="35"/>
    </location>
</feature>
<keyword evidence="2" id="KW-0813">Transport</keyword>
<dbReference type="PROSITE" id="PS00194">
    <property type="entry name" value="THIOREDOXIN_1"/>
    <property type="match status" value="1"/>
</dbReference>
<dbReference type="KEGG" id="acan:ACA1_246790"/>
<feature type="active site" description="Nucleophile" evidence="7">
    <location>
        <position position="32"/>
    </location>
</feature>
<dbReference type="PRINTS" id="PR00421">
    <property type="entry name" value="THIOREDOXIN"/>
</dbReference>
<dbReference type="GeneID" id="14913826"/>
<dbReference type="OMA" id="HIHYVTD"/>
<comment type="function">
    <text evidence="1">Participates in various redox reactions through the reversible oxidation of its active center dithiol to a disulfide and catalyzes dithiol-disulfide exchange reactions.</text>
</comment>
<organism evidence="10 11">
    <name type="scientific">Acanthamoeba castellanii (strain ATCC 30010 / Neff)</name>
    <dbReference type="NCBI Taxonomy" id="1257118"/>
    <lineage>
        <taxon>Eukaryota</taxon>
        <taxon>Amoebozoa</taxon>
        <taxon>Discosea</taxon>
        <taxon>Longamoebia</taxon>
        <taxon>Centramoebida</taxon>
        <taxon>Acanthamoebidae</taxon>
        <taxon>Acanthamoeba</taxon>
    </lineage>
</organism>
<dbReference type="VEuPathDB" id="AmoebaDB:ACA1_246790"/>
<sequence>MVKQVTSKDEFNTELANAGSKLVVVDFFATWCGPCKRIAPAIEKMSQENTNVVFLKVDVDEVGDLAAELSVSAMPTFLFFKNGSKVHEVVGASEAKIAEGITKHQ</sequence>
<name>L8GMP8_ACACF</name>
<evidence type="ECO:0000313" key="10">
    <source>
        <dbReference type="EMBL" id="ELR13496.1"/>
    </source>
</evidence>
<dbReference type="PIRSF" id="PIRSF000077">
    <property type="entry name" value="Thioredoxin"/>
    <property type="match status" value="1"/>
</dbReference>
<evidence type="ECO:0000313" key="11">
    <source>
        <dbReference type="Proteomes" id="UP000011083"/>
    </source>
</evidence>
<feature type="site" description="Contributes to redox potential value" evidence="7">
    <location>
        <position position="34"/>
    </location>
</feature>
<dbReference type="CDD" id="cd02947">
    <property type="entry name" value="TRX_family"/>
    <property type="match status" value="1"/>
</dbReference>
<comment type="similarity">
    <text evidence="6">Belongs to the thioredoxin family.</text>
</comment>
<dbReference type="InterPro" id="IPR013766">
    <property type="entry name" value="Thioredoxin_domain"/>
</dbReference>
<feature type="site" description="Deprotonates C-terminal active site Cys" evidence="7">
    <location>
        <position position="26"/>
    </location>
</feature>